<dbReference type="Gene3D" id="3.90.1720.10">
    <property type="entry name" value="endopeptidase domain like (from Nostoc punctiforme)"/>
    <property type="match status" value="1"/>
</dbReference>
<dbReference type="PROSITE" id="PS51935">
    <property type="entry name" value="NLPC_P60"/>
    <property type="match status" value="1"/>
</dbReference>
<dbReference type="Proteomes" id="UP000199347">
    <property type="component" value="Unassembled WGS sequence"/>
</dbReference>
<reference evidence="6 7" key="1">
    <citation type="submission" date="2016-10" db="EMBL/GenBank/DDBJ databases">
        <authorList>
            <person name="de Groot N.N."/>
        </authorList>
    </citation>
    <scope>NUCLEOTIDE SEQUENCE [LARGE SCALE GENOMIC DNA]</scope>
    <source>
        <strain evidence="6 7">DSM 2698</strain>
    </source>
</reference>
<gene>
    <name evidence="6" type="ORF">SAMN03080610_01691</name>
</gene>
<dbReference type="STRING" id="1120955.SAMN03080610_01691"/>
<evidence type="ECO:0000256" key="3">
    <source>
        <dbReference type="ARBA" id="ARBA00022801"/>
    </source>
</evidence>
<protein>
    <submittedName>
        <fullName evidence="6">Cell wall-associated hydrolase, NlpC family</fullName>
    </submittedName>
</protein>
<comment type="similarity">
    <text evidence="1">Belongs to the peptidase C40 family.</text>
</comment>
<evidence type="ECO:0000256" key="4">
    <source>
        <dbReference type="ARBA" id="ARBA00022807"/>
    </source>
</evidence>
<feature type="domain" description="NlpC/P60" evidence="5">
    <location>
        <begin position="163"/>
        <end position="289"/>
    </location>
</feature>
<dbReference type="Gene3D" id="2.30.30.40">
    <property type="entry name" value="SH3 Domains"/>
    <property type="match status" value="1"/>
</dbReference>
<keyword evidence="2" id="KW-0645">Protease</keyword>
<dbReference type="RefSeq" id="WP_092811566.1">
    <property type="nucleotide sequence ID" value="NZ_FMVW01000003.1"/>
</dbReference>
<dbReference type="InterPro" id="IPR041382">
    <property type="entry name" value="SH3_16"/>
</dbReference>
<dbReference type="CDD" id="cd00174">
    <property type="entry name" value="SH3"/>
    <property type="match status" value="1"/>
</dbReference>
<dbReference type="Pfam" id="PF18348">
    <property type="entry name" value="SH3_16"/>
    <property type="match status" value="1"/>
</dbReference>
<evidence type="ECO:0000256" key="1">
    <source>
        <dbReference type="ARBA" id="ARBA00007074"/>
    </source>
</evidence>
<dbReference type="AlphaFoldDB" id="A0A1G5NCH7"/>
<organism evidence="6 7">
    <name type="scientific">Afifella marina DSM 2698</name>
    <dbReference type="NCBI Taxonomy" id="1120955"/>
    <lineage>
        <taxon>Bacteria</taxon>
        <taxon>Pseudomonadati</taxon>
        <taxon>Pseudomonadota</taxon>
        <taxon>Alphaproteobacteria</taxon>
        <taxon>Hyphomicrobiales</taxon>
        <taxon>Afifellaceae</taxon>
        <taxon>Afifella</taxon>
    </lineage>
</organism>
<proteinExistence type="inferred from homology"/>
<dbReference type="InterPro" id="IPR038765">
    <property type="entry name" value="Papain-like_cys_pep_sf"/>
</dbReference>
<dbReference type="PANTHER" id="PTHR47359:SF3">
    <property type="entry name" value="NLP_P60 DOMAIN-CONTAINING PROTEIN-RELATED"/>
    <property type="match status" value="1"/>
</dbReference>
<dbReference type="InterPro" id="IPR000064">
    <property type="entry name" value="NLP_P60_dom"/>
</dbReference>
<dbReference type="GO" id="GO:0008234">
    <property type="term" value="F:cysteine-type peptidase activity"/>
    <property type="evidence" value="ECO:0007669"/>
    <property type="project" value="UniProtKB-KW"/>
</dbReference>
<dbReference type="InterPro" id="IPR051794">
    <property type="entry name" value="PG_Endopeptidase_C40"/>
</dbReference>
<dbReference type="SUPFAM" id="SSF54001">
    <property type="entry name" value="Cysteine proteinases"/>
    <property type="match status" value="1"/>
</dbReference>
<dbReference type="PANTHER" id="PTHR47359">
    <property type="entry name" value="PEPTIDOGLYCAN DL-ENDOPEPTIDASE CWLO"/>
    <property type="match status" value="1"/>
</dbReference>
<evidence type="ECO:0000259" key="5">
    <source>
        <dbReference type="PROSITE" id="PS51935"/>
    </source>
</evidence>
<accession>A0A1G5NCH7</accession>
<keyword evidence="7" id="KW-1185">Reference proteome</keyword>
<evidence type="ECO:0000313" key="6">
    <source>
        <dbReference type="EMBL" id="SCZ34439.1"/>
    </source>
</evidence>
<keyword evidence="4" id="KW-0788">Thiol protease</keyword>
<evidence type="ECO:0000313" key="7">
    <source>
        <dbReference type="Proteomes" id="UP000199347"/>
    </source>
</evidence>
<dbReference type="EMBL" id="FMVW01000003">
    <property type="protein sequence ID" value="SCZ34439.1"/>
    <property type="molecule type" value="Genomic_DNA"/>
</dbReference>
<dbReference type="OrthoDB" id="9813368at2"/>
<keyword evidence="3 6" id="KW-0378">Hydrolase</keyword>
<dbReference type="GO" id="GO:0006508">
    <property type="term" value="P:proteolysis"/>
    <property type="evidence" value="ECO:0007669"/>
    <property type="project" value="UniProtKB-KW"/>
</dbReference>
<sequence>MTKLDPRRNAFRRDLADARLKGQVEAPRYVEGSLYQVVEGTAPVRREPNPMGALETQALYGEIVRVFEETGEGWAWGQLEGDGYVGWLPTASLRAEVTGPTHRVAARSTFLFPGPDIKLPPLMTLPLGAEVAVTGEAQDKNARYGLIEPAGAVVMQHLSPVDAPREPDWTAVAESFLGVPYLWGGKTDAGIDCSGLVQVALHTAGRQAPRDADMQAAEIGEALEIGDDLPPLRRGDLIFWEGHVGLMRDGETLLHANAFHMCSASEPLVAARSRFAAKGLKITAIRRLQ</sequence>
<evidence type="ECO:0000256" key="2">
    <source>
        <dbReference type="ARBA" id="ARBA00022670"/>
    </source>
</evidence>
<dbReference type="Pfam" id="PF00877">
    <property type="entry name" value="NLPC_P60"/>
    <property type="match status" value="1"/>
</dbReference>
<name>A0A1G5NCH7_AFIMA</name>